<proteinExistence type="predicted"/>
<name>A0A6G0QD18_9STRA</name>
<dbReference type="Proteomes" id="UP000486351">
    <property type="component" value="Unassembled WGS sequence"/>
</dbReference>
<sequence>MAPSLMTSAFTALRSAASSLQQHVAKGFRSSWSSVPIVSNNAASDSEEDASDSDDEWGIVHSPQVHPARPRASRVQLTTKSHGVEVSLALSVAACHRAPPGLRLQRSRATWTFSSVDRYSHSTQSPRCSIRFVQAPTFTVDLLMLSQFDADRNQPSTGPCRRVCYEDYPENSQ</sequence>
<evidence type="ECO:0000313" key="2">
    <source>
        <dbReference type="Proteomes" id="UP000486351"/>
    </source>
</evidence>
<protein>
    <submittedName>
        <fullName evidence="1">Uncharacterized protein</fullName>
    </submittedName>
</protein>
<accession>A0A6G0QD18</accession>
<gene>
    <name evidence="1" type="ORF">PF008_g27823</name>
</gene>
<reference evidence="1 2" key="1">
    <citation type="submission" date="2018-09" db="EMBL/GenBank/DDBJ databases">
        <title>Genomic investigation of the strawberry pathogen Phytophthora fragariae indicates pathogenicity is determined by transcriptional variation in three key races.</title>
        <authorList>
            <person name="Adams T.M."/>
            <person name="Armitage A.D."/>
            <person name="Sobczyk M.K."/>
            <person name="Bates H.J."/>
            <person name="Dunwell J.M."/>
            <person name="Nellist C.F."/>
            <person name="Harrison R.J."/>
        </authorList>
    </citation>
    <scope>NUCLEOTIDE SEQUENCE [LARGE SCALE GENOMIC DNA]</scope>
    <source>
        <strain evidence="1 2">NOV-77</strain>
    </source>
</reference>
<organism evidence="1 2">
    <name type="scientific">Phytophthora fragariae</name>
    <dbReference type="NCBI Taxonomy" id="53985"/>
    <lineage>
        <taxon>Eukaryota</taxon>
        <taxon>Sar</taxon>
        <taxon>Stramenopiles</taxon>
        <taxon>Oomycota</taxon>
        <taxon>Peronosporomycetes</taxon>
        <taxon>Peronosporales</taxon>
        <taxon>Peronosporaceae</taxon>
        <taxon>Phytophthora</taxon>
    </lineage>
</organism>
<evidence type="ECO:0000313" key="1">
    <source>
        <dbReference type="EMBL" id="KAE9281699.1"/>
    </source>
</evidence>
<dbReference type="EMBL" id="QXFY01003839">
    <property type="protein sequence ID" value="KAE9281699.1"/>
    <property type="molecule type" value="Genomic_DNA"/>
</dbReference>
<comment type="caution">
    <text evidence="1">The sequence shown here is derived from an EMBL/GenBank/DDBJ whole genome shotgun (WGS) entry which is preliminary data.</text>
</comment>
<dbReference type="AlphaFoldDB" id="A0A6G0QD18"/>